<dbReference type="AlphaFoldDB" id="A0AAN6WBQ8"/>
<reference evidence="2" key="1">
    <citation type="journal article" date="2023" name="Mol. Phylogenet. Evol.">
        <title>Genome-scale phylogeny and comparative genomics of the fungal order Sordariales.</title>
        <authorList>
            <person name="Hensen N."/>
            <person name="Bonometti L."/>
            <person name="Westerberg I."/>
            <person name="Brannstrom I.O."/>
            <person name="Guillou S."/>
            <person name="Cros-Aarteil S."/>
            <person name="Calhoun S."/>
            <person name="Haridas S."/>
            <person name="Kuo A."/>
            <person name="Mondo S."/>
            <person name="Pangilinan J."/>
            <person name="Riley R."/>
            <person name="LaButti K."/>
            <person name="Andreopoulos B."/>
            <person name="Lipzen A."/>
            <person name="Chen C."/>
            <person name="Yan M."/>
            <person name="Daum C."/>
            <person name="Ng V."/>
            <person name="Clum A."/>
            <person name="Steindorff A."/>
            <person name="Ohm R.A."/>
            <person name="Martin F."/>
            <person name="Silar P."/>
            <person name="Natvig D.O."/>
            <person name="Lalanne C."/>
            <person name="Gautier V."/>
            <person name="Ament-Velasquez S.L."/>
            <person name="Kruys A."/>
            <person name="Hutchinson M.I."/>
            <person name="Powell A.J."/>
            <person name="Barry K."/>
            <person name="Miller A.N."/>
            <person name="Grigoriev I.V."/>
            <person name="Debuchy R."/>
            <person name="Gladieux P."/>
            <person name="Hiltunen Thoren M."/>
            <person name="Johannesson H."/>
        </authorList>
    </citation>
    <scope>NUCLEOTIDE SEQUENCE</scope>
    <source>
        <strain evidence="2">CBS 892.96</strain>
    </source>
</reference>
<name>A0AAN6WBQ8_9PEZI</name>
<dbReference type="Proteomes" id="UP001302321">
    <property type="component" value="Unassembled WGS sequence"/>
</dbReference>
<reference evidence="2" key="2">
    <citation type="submission" date="2023-05" db="EMBL/GenBank/DDBJ databases">
        <authorList>
            <consortium name="Lawrence Berkeley National Laboratory"/>
            <person name="Steindorff A."/>
            <person name="Hensen N."/>
            <person name="Bonometti L."/>
            <person name="Westerberg I."/>
            <person name="Brannstrom I.O."/>
            <person name="Guillou S."/>
            <person name="Cros-Aarteil S."/>
            <person name="Calhoun S."/>
            <person name="Haridas S."/>
            <person name="Kuo A."/>
            <person name="Mondo S."/>
            <person name="Pangilinan J."/>
            <person name="Riley R."/>
            <person name="Labutti K."/>
            <person name="Andreopoulos B."/>
            <person name="Lipzen A."/>
            <person name="Chen C."/>
            <person name="Yanf M."/>
            <person name="Daum C."/>
            <person name="Ng V."/>
            <person name="Clum A."/>
            <person name="Ohm R."/>
            <person name="Martin F."/>
            <person name="Silar P."/>
            <person name="Natvig D."/>
            <person name="Lalanne C."/>
            <person name="Gautier V."/>
            <person name="Ament-Velasquez S.L."/>
            <person name="Kruys A."/>
            <person name="Hutchinson M.I."/>
            <person name="Powell A.J."/>
            <person name="Barry K."/>
            <person name="Miller A.N."/>
            <person name="Grigoriev I.V."/>
            <person name="Debuchy R."/>
            <person name="Gladieux P."/>
            <person name="Thoren M.H."/>
            <person name="Johannesson H."/>
        </authorList>
    </citation>
    <scope>NUCLEOTIDE SEQUENCE</scope>
    <source>
        <strain evidence="2">CBS 892.96</strain>
    </source>
</reference>
<accession>A0AAN6WBQ8</accession>
<evidence type="ECO:0008006" key="4">
    <source>
        <dbReference type="Google" id="ProtNLM"/>
    </source>
</evidence>
<proteinExistence type="predicted"/>
<evidence type="ECO:0000313" key="3">
    <source>
        <dbReference type="Proteomes" id="UP001302321"/>
    </source>
</evidence>
<feature type="chain" id="PRO_5043012616" description="Secreted protein" evidence="1">
    <location>
        <begin position="29"/>
        <end position="118"/>
    </location>
</feature>
<feature type="signal peptide" evidence="1">
    <location>
        <begin position="1"/>
        <end position="28"/>
    </location>
</feature>
<gene>
    <name evidence="2" type="ORF">QBC36DRAFT_324158</name>
</gene>
<evidence type="ECO:0000313" key="2">
    <source>
        <dbReference type="EMBL" id="KAK4178693.1"/>
    </source>
</evidence>
<keyword evidence="3" id="KW-1185">Reference proteome</keyword>
<protein>
    <recommendedName>
        <fullName evidence="4">Secreted protein</fullName>
    </recommendedName>
</protein>
<sequence length="118" mass="13360">MHWPLFLQPGWQVSPLLSFLLACHSTLALNKTSRYCRVILGWALPCASSTSQCRKRSDGAGRRWLECGAAPPASRQTIDKPNSPLRLLLTLPQSSPDVARHHRFFSRYHRALTFPMAF</sequence>
<comment type="caution">
    <text evidence="2">The sequence shown here is derived from an EMBL/GenBank/DDBJ whole genome shotgun (WGS) entry which is preliminary data.</text>
</comment>
<evidence type="ECO:0000256" key="1">
    <source>
        <dbReference type="SAM" id="SignalP"/>
    </source>
</evidence>
<keyword evidence="1" id="KW-0732">Signal</keyword>
<organism evidence="2 3">
    <name type="scientific">Triangularia setosa</name>
    <dbReference type="NCBI Taxonomy" id="2587417"/>
    <lineage>
        <taxon>Eukaryota</taxon>
        <taxon>Fungi</taxon>
        <taxon>Dikarya</taxon>
        <taxon>Ascomycota</taxon>
        <taxon>Pezizomycotina</taxon>
        <taxon>Sordariomycetes</taxon>
        <taxon>Sordariomycetidae</taxon>
        <taxon>Sordariales</taxon>
        <taxon>Podosporaceae</taxon>
        <taxon>Triangularia</taxon>
    </lineage>
</organism>
<dbReference type="EMBL" id="MU866132">
    <property type="protein sequence ID" value="KAK4178693.1"/>
    <property type="molecule type" value="Genomic_DNA"/>
</dbReference>